<evidence type="ECO:0000259" key="3">
    <source>
        <dbReference type="Pfam" id="PF24394"/>
    </source>
</evidence>
<feature type="transmembrane region" description="Helical" evidence="2">
    <location>
        <begin position="649"/>
        <end position="667"/>
    </location>
</feature>
<comment type="caution">
    <text evidence="4">The sequence shown here is derived from an EMBL/GenBank/DDBJ whole genome shotgun (WGS) entry which is preliminary data.</text>
</comment>
<dbReference type="AlphaFoldDB" id="A0A150G1U0"/>
<feature type="transmembrane region" description="Helical" evidence="2">
    <location>
        <begin position="729"/>
        <end position="752"/>
    </location>
</feature>
<feature type="compositionally biased region" description="Low complexity" evidence="1">
    <location>
        <begin position="510"/>
        <end position="527"/>
    </location>
</feature>
<accession>A0A150G1U0</accession>
<feature type="region of interest" description="Disordered" evidence="1">
    <location>
        <begin position="610"/>
        <end position="629"/>
    </location>
</feature>
<dbReference type="OrthoDB" id="552315at2759"/>
<proteinExistence type="predicted"/>
<evidence type="ECO:0000256" key="1">
    <source>
        <dbReference type="SAM" id="MobiDB-lite"/>
    </source>
</evidence>
<protein>
    <recommendedName>
        <fullName evidence="3">TMEM62 C-terminal domain-containing protein</fullName>
    </recommendedName>
</protein>
<keyword evidence="2" id="KW-1133">Transmembrane helix</keyword>
<gene>
    <name evidence="4" type="ORF">GPECTOR_80g177</name>
</gene>
<feature type="transmembrane region" description="Helical" evidence="2">
    <location>
        <begin position="800"/>
        <end position="821"/>
    </location>
</feature>
<feature type="compositionally biased region" description="Low complexity" evidence="1">
    <location>
        <begin position="320"/>
        <end position="339"/>
    </location>
</feature>
<feature type="domain" description="TMEM62 C-terminal" evidence="3">
    <location>
        <begin position="644"/>
        <end position="754"/>
    </location>
</feature>
<dbReference type="SUPFAM" id="SSF56300">
    <property type="entry name" value="Metallo-dependent phosphatases"/>
    <property type="match status" value="1"/>
</dbReference>
<dbReference type="InterPro" id="IPR029052">
    <property type="entry name" value="Metallo-depent_PP-like"/>
</dbReference>
<feature type="transmembrane region" description="Helical" evidence="2">
    <location>
        <begin position="471"/>
        <end position="492"/>
    </location>
</feature>
<evidence type="ECO:0000313" key="4">
    <source>
        <dbReference type="EMBL" id="KXZ43817.1"/>
    </source>
</evidence>
<sequence>MERKAGGPGQAYHGAWKALSWQGGVPEGSIFDIRGNHDTFNSGPRCPVSVLVGVDASLDPGMRSPTNFLGVVPRHVLVELDQRLADHVASMRSAGCSPTYIAYGHYPLSTIAYVPLYGLSTNATAAVPAAAGNSDTVQDVLLRHGVSAYLSGHLHGAFGRRLHRLHATTRRSTGDCAPAANAAAAAVMGPRAAAAAFGRQGLGTDDGSDDAARRAVAVGARRPVSGPGGHLVELESVDWKYARTLRLLTVDGASGALGFADMSYRPAVQATALAARHGSRTPAGGTSPPKLAPYDVSRSVGSYLPLIVYPPDARYSPQLSASSGSGCTPAAGSSSTAGDAADASNATAAVMHLVHSTKNYSLYAVDLLRAGNAEAGQRVEPGADVVTVCATGFLNIQLHVHDQSLAADNSSSSSTSELRPLHWVSECGFCGGTCSDAGDDSAASCAAPAPLDQKRLEWLILHVPWHRMGRVAFWLQWSVLVVGLLLSPIVILRLQRREQHSLSPASQQLAAGGRAGEWPEAAAAAGGQRTPRANGGASAARPSADDAFSSSVRIGGAGGGSCIARKRSSSSLGNPAPEEAAAAGVESDGHRAHRLAAIDSDDRGDVALASAGSTPRIHPRHSPPPSQQRVWTPWPLRDFVHLADSHRGLWAGLLGYCLYLALGPWFVARFVDEAPAAAGGPAYPGPLSGGGFLTAHGIYMWSLAPAEGTAAGRGAAAQQRWVAAPSQDYVVIINVFMLFLIGPTVLLAASVVARWGRLAVEGRLRGAGQWLSWLQAGGLAGLAALHGLLCWKLWAGLYWAPLLVSPALGWVPLLLAAWLVLARRQVVRRWR</sequence>
<dbReference type="Proteomes" id="UP000075714">
    <property type="component" value="Unassembled WGS sequence"/>
</dbReference>
<dbReference type="Pfam" id="PF24394">
    <property type="entry name" value="TMEM62_C"/>
    <property type="match status" value="1"/>
</dbReference>
<feature type="transmembrane region" description="Helical" evidence="2">
    <location>
        <begin position="773"/>
        <end position="794"/>
    </location>
</feature>
<keyword evidence="2" id="KW-0472">Membrane</keyword>
<dbReference type="STRING" id="33097.A0A150G1U0"/>
<keyword evidence="5" id="KW-1185">Reference proteome</keyword>
<name>A0A150G1U0_GONPE</name>
<feature type="region of interest" description="Disordered" evidence="1">
    <location>
        <begin position="318"/>
        <end position="339"/>
    </location>
</feature>
<evidence type="ECO:0000256" key="2">
    <source>
        <dbReference type="SAM" id="Phobius"/>
    </source>
</evidence>
<evidence type="ECO:0000313" key="5">
    <source>
        <dbReference type="Proteomes" id="UP000075714"/>
    </source>
</evidence>
<dbReference type="PANTHER" id="PTHR14795">
    <property type="entry name" value="HELICASE RELATED"/>
    <property type="match status" value="1"/>
</dbReference>
<reference evidence="5" key="1">
    <citation type="journal article" date="2016" name="Nat. Commun.">
        <title>The Gonium pectorale genome demonstrates co-option of cell cycle regulation during the evolution of multicellularity.</title>
        <authorList>
            <person name="Hanschen E.R."/>
            <person name="Marriage T.N."/>
            <person name="Ferris P.J."/>
            <person name="Hamaji T."/>
            <person name="Toyoda A."/>
            <person name="Fujiyama A."/>
            <person name="Neme R."/>
            <person name="Noguchi H."/>
            <person name="Minakuchi Y."/>
            <person name="Suzuki M."/>
            <person name="Kawai-Toyooka H."/>
            <person name="Smith D.R."/>
            <person name="Sparks H."/>
            <person name="Anderson J."/>
            <person name="Bakaric R."/>
            <person name="Luria V."/>
            <person name="Karger A."/>
            <person name="Kirschner M.W."/>
            <person name="Durand P.M."/>
            <person name="Michod R.E."/>
            <person name="Nozaki H."/>
            <person name="Olson B.J."/>
        </authorList>
    </citation>
    <scope>NUCLEOTIDE SEQUENCE [LARGE SCALE GENOMIC DNA]</scope>
    <source>
        <strain evidence="5">NIES-2863</strain>
    </source>
</reference>
<feature type="region of interest" description="Disordered" evidence="1">
    <location>
        <begin position="505"/>
        <end position="551"/>
    </location>
</feature>
<dbReference type="PANTHER" id="PTHR14795:SF0">
    <property type="entry name" value="TRANSMEMBRANE PROTEIN 62"/>
    <property type="match status" value="1"/>
</dbReference>
<keyword evidence="2" id="KW-0812">Transmembrane</keyword>
<dbReference type="InterPro" id="IPR056230">
    <property type="entry name" value="TMEM62_C"/>
</dbReference>
<dbReference type="EMBL" id="LSYV01000081">
    <property type="protein sequence ID" value="KXZ43817.1"/>
    <property type="molecule type" value="Genomic_DNA"/>
</dbReference>
<feature type="region of interest" description="Disordered" evidence="1">
    <location>
        <begin position="566"/>
        <end position="589"/>
    </location>
</feature>
<organism evidence="4 5">
    <name type="scientific">Gonium pectorale</name>
    <name type="common">Green alga</name>
    <dbReference type="NCBI Taxonomy" id="33097"/>
    <lineage>
        <taxon>Eukaryota</taxon>
        <taxon>Viridiplantae</taxon>
        <taxon>Chlorophyta</taxon>
        <taxon>core chlorophytes</taxon>
        <taxon>Chlorophyceae</taxon>
        <taxon>CS clade</taxon>
        <taxon>Chlamydomonadales</taxon>
        <taxon>Volvocaceae</taxon>
        <taxon>Gonium</taxon>
    </lineage>
</organism>